<feature type="region of interest" description="Disordered" evidence="4">
    <location>
        <begin position="14"/>
        <end position="62"/>
    </location>
</feature>
<feature type="repeat" description="PPR" evidence="3">
    <location>
        <begin position="208"/>
        <end position="238"/>
    </location>
</feature>
<keyword evidence="2" id="KW-0677">Repeat</keyword>
<dbReference type="InterPro" id="IPR002885">
    <property type="entry name" value="PPR_rpt"/>
</dbReference>
<dbReference type="FunFam" id="1.25.40.10:FF:000344">
    <property type="entry name" value="Pentatricopeptide repeat-containing protein"/>
    <property type="match status" value="1"/>
</dbReference>
<dbReference type="InterPro" id="IPR032867">
    <property type="entry name" value="DYW_dom"/>
</dbReference>
<dbReference type="Pfam" id="PF13041">
    <property type="entry name" value="PPR_2"/>
    <property type="match status" value="1"/>
</dbReference>
<evidence type="ECO:0000259" key="5">
    <source>
        <dbReference type="Pfam" id="PF14432"/>
    </source>
</evidence>
<dbReference type="GO" id="GO:0009451">
    <property type="term" value="P:RNA modification"/>
    <property type="evidence" value="ECO:0007669"/>
    <property type="project" value="InterPro"/>
</dbReference>
<evidence type="ECO:0000256" key="3">
    <source>
        <dbReference type="PROSITE-ProRule" id="PRU00708"/>
    </source>
</evidence>
<dbReference type="PANTHER" id="PTHR47926:SF454">
    <property type="entry name" value="REPEAT-CONTAINING PROTEIN, PUTATIVE-RELATED"/>
    <property type="match status" value="1"/>
</dbReference>
<dbReference type="GO" id="GO:0008270">
    <property type="term" value="F:zinc ion binding"/>
    <property type="evidence" value="ECO:0007669"/>
    <property type="project" value="InterPro"/>
</dbReference>
<sequence length="503" mass="55757">MDEALSLDFLKTHCTSLSKGPSKPTPSSSEPTSSSTTSLPASSSPSSPPPPPPTTSAMPAKSSPKFQAQILDHFTYPFVLTACARLGRLYWGRRFHCEVVRNGFDSDLFVVNALVQFYGSCGCFGDACQAFDESPVRDVVTWNVMINAYIEKGLSREAFGLGEMMKLDNVQPDNVTMIGLVSACTQLGDLKRGKLLHAYSIKLSLDKNLSLGNAILDMYCKCGAMESAGEMFSRMRERDVLSWTSMLIGLTNSGYFQETLDLFRRMQFENIQPDEITLVSVLAACAQTGASDQGKYIHLLIDRCKIKRDVVLETALVDIAGLVNDALNFIESMPIKANSVLWATLLRASRMGGHFELAERVGRKVIELEPYSCGRYVMLSNVYAGDRSHLQMEEIYAMIEEMSQRVNLDGSHVSGVADVLFDIDKEEKECSVLLHSERLAVAFGLISTSVGSPIRIAKNLRVCNDCHSFLKVVSCLYGREIIARDRSRFHHFRNGSCSCNDFW</sequence>
<gene>
    <name evidence="6" type="ORF">Acr_29g0002330</name>
</gene>
<dbReference type="InterPro" id="IPR046960">
    <property type="entry name" value="PPR_At4g14850-like_plant"/>
</dbReference>
<feature type="domain" description="DYW" evidence="5">
    <location>
        <begin position="415"/>
        <end position="503"/>
    </location>
</feature>
<keyword evidence="7" id="KW-1185">Reference proteome</keyword>
<organism evidence="6 7">
    <name type="scientific">Actinidia rufa</name>
    <dbReference type="NCBI Taxonomy" id="165716"/>
    <lineage>
        <taxon>Eukaryota</taxon>
        <taxon>Viridiplantae</taxon>
        <taxon>Streptophyta</taxon>
        <taxon>Embryophyta</taxon>
        <taxon>Tracheophyta</taxon>
        <taxon>Spermatophyta</taxon>
        <taxon>Magnoliopsida</taxon>
        <taxon>eudicotyledons</taxon>
        <taxon>Gunneridae</taxon>
        <taxon>Pentapetalae</taxon>
        <taxon>asterids</taxon>
        <taxon>Ericales</taxon>
        <taxon>Actinidiaceae</taxon>
        <taxon>Actinidia</taxon>
    </lineage>
</organism>
<evidence type="ECO:0000256" key="1">
    <source>
        <dbReference type="ARBA" id="ARBA00006643"/>
    </source>
</evidence>
<evidence type="ECO:0000256" key="4">
    <source>
        <dbReference type="SAM" id="MobiDB-lite"/>
    </source>
</evidence>
<feature type="repeat" description="PPR" evidence="3">
    <location>
        <begin position="138"/>
        <end position="172"/>
    </location>
</feature>
<reference evidence="6 7" key="1">
    <citation type="submission" date="2019-07" db="EMBL/GenBank/DDBJ databases">
        <title>De Novo Assembly of kiwifruit Actinidia rufa.</title>
        <authorList>
            <person name="Sugita-Konishi S."/>
            <person name="Sato K."/>
            <person name="Mori E."/>
            <person name="Abe Y."/>
            <person name="Kisaki G."/>
            <person name="Hamano K."/>
            <person name="Suezawa K."/>
            <person name="Otani M."/>
            <person name="Fukuda T."/>
            <person name="Manabe T."/>
            <person name="Gomi K."/>
            <person name="Tabuchi M."/>
            <person name="Akimitsu K."/>
            <person name="Kataoka I."/>
        </authorList>
    </citation>
    <scope>NUCLEOTIDE SEQUENCE [LARGE SCALE GENOMIC DNA]</scope>
    <source>
        <strain evidence="7">cv. Fuchu</strain>
    </source>
</reference>
<evidence type="ECO:0000313" key="7">
    <source>
        <dbReference type="Proteomes" id="UP000585474"/>
    </source>
</evidence>
<dbReference type="EMBL" id="BJWL01000029">
    <property type="protein sequence ID" value="GFZ21071.1"/>
    <property type="molecule type" value="Genomic_DNA"/>
</dbReference>
<dbReference type="GO" id="GO:0003723">
    <property type="term" value="F:RNA binding"/>
    <property type="evidence" value="ECO:0007669"/>
    <property type="project" value="InterPro"/>
</dbReference>
<dbReference type="Proteomes" id="UP000585474">
    <property type="component" value="Unassembled WGS sequence"/>
</dbReference>
<dbReference type="PROSITE" id="PS51375">
    <property type="entry name" value="PPR"/>
    <property type="match status" value="3"/>
</dbReference>
<dbReference type="Gene3D" id="1.25.40.10">
    <property type="entry name" value="Tetratricopeptide repeat domain"/>
    <property type="match status" value="2"/>
</dbReference>
<accession>A0A7J0HDM6</accession>
<dbReference type="AlphaFoldDB" id="A0A7J0HDM6"/>
<proteinExistence type="inferred from homology"/>
<comment type="similarity">
    <text evidence="1">Belongs to the PPR family. PCMP-H subfamily.</text>
</comment>
<evidence type="ECO:0000313" key="6">
    <source>
        <dbReference type="EMBL" id="GFZ21071.1"/>
    </source>
</evidence>
<dbReference type="OrthoDB" id="185373at2759"/>
<feature type="repeat" description="PPR" evidence="3">
    <location>
        <begin position="239"/>
        <end position="273"/>
    </location>
</feature>
<feature type="compositionally biased region" description="Low complexity" evidence="4">
    <location>
        <begin position="15"/>
        <end position="45"/>
    </location>
</feature>
<dbReference type="NCBIfam" id="TIGR00756">
    <property type="entry name" value="PPR"/>
    <property type="match status" value="2"/>
</dbReference>
<dbReference type="PANTHER" id="PTHR47926">
    <property type="entry name" value="PENTATRICOPEPTIDE REPEAT-CONTAINING PROTEIN"/>
    <property type="match status" value="1"/>
</dbReference>
<evidence type="ECO:0000256" key="2">
    <source>
        <dbReference type="ARBA" id="ARBA00022737"/>
    </source>
</evidence>
<dbReference type="Pfam" id="PF14432">
    <property type="entry name" value="DYW_deaminase"/>
    <property type="match status" value="1"/>
</dbReference>
<protein>
    <submittedName>
        <fullName evidence="6">Similar to SLOW GROWTH 1</fullName>
    </submittedName>
</protein>
<comment type="caution">
    <text evidence="6">The sequence shown here is derived from an EMBL/GenBank/DDBJ whole genome shotgun (WGS) entry which is preliminary data.</text>
</comment>
<name>A0A7J0HDM6_9ERIC</name>
<dbReference type="InterPro" id="IPR011990">
    <property type="entry name" value="TPR-like_helical_dom_sf"/>
</dbReference>
<dbReference type="FunFam" id="1.25.40.10:FF:000242">
    <property type="entry name" value="Pentatricopeptide repeat-containing protein"/>
    <property type="match status" value="1"/>
</dbReference>
<dbReference type="Pfam" id="PF01535">
    <property type="entry name" value="PPR"/>
    <property type="match status" value="2"/>
</dbReference>